<accession>A0A328DXW8</accession>
<dbReference type="PROSITE" id="PS51257">
    <property type="entry name" value="PROKAR_LIPOPROTEIN"/>
    <property type="match status" value="1"/>
</dbReference>
<dbReference type="EMBL" id="NQVE01000097">
    <property type="protein sequence ID" value="RAL48963.1"/>
    <property type="molecule type" value="Genomic_DNA"/>
</dbReference>
<evidence type="ECO:0000256" key="3">
    <source>
        <dbReference type="ARBA" id="ARBA00022989"/>
    </source>
</evidence>
<evidence type="ECO:0000256" key="2">
    <source>
        <dbReference type="ARBA" id="ARBA00022692"/>
    </source>
</evidence>
<comment type="subcellular location">
    <subcellularLocation>
        <location evidence="1">Golgi apparatus membrane</location>
        <topology evidence="1">Single-pass membrane protein</topology>
    </subcellularLocation>
</comment>
<protein>
    <submittedName>
        <fullName evidence="6">Uncharacterized protein</fullName>
    </submittedName>
</protein>
<evidence type="ECO:0000313" key="6">
    <source>
        <dbReference type="EMBL" id="RAL48963.1"/>
    </source>
</evidence>
<dbReference type="Pfam" id="PF21729">
    <property type="entry name" value="IRX15_IRX15L_GXM"/>
    <property type="match status" value="1"/>
</dbReference>
<name>A0A328DXW8_9ASTE</name>
<sequence>MPFVQLKVERTWFLGILTIGFVGGACFITTFLRTATTARSICETGGMVASPGNSSWAEARTEQAQLLDAILHYATSRLTPQQTAREIQACIDVLRRLGPANFLVFGLGHDSLMWKCFNLRGTTVFLEEDPKFYDSLVGPGGPNTNLTAFVVRYTTKMSEAAELVQHFREEPDCSAARSFLRGNHRCRLALSMLPGEVYDREWDVILIDGPRGYYMEAPGRMASIYSAAVMARNRKRPGVTHVFLHDVNRKVEKVYAELFLCRKYLVSAVGNLWHFEIPPAPSPHLHTNFC</sequence>
<comment type="caution">
    <text evidence="6">The sequence shown here is derived from an EMBL/GenBank/DDBJ whole genome shotgun (WGS) entry which is preliminary data.</text>
</comment>
<keyword evidence="3 5" id="KW-1133">Transmembrane helix</keyword>
<reference evidence="6 7" key="1">
    <citation type="submission" date="2018-06" db="EMBL/GenBank/DDBJ databases">
        <title>The Genome of Cuscuta australis (Dodder) Provides Insight into the Evolution of Plant Parasitism.</title>
        <authorList>
            <person name="Liu H."/>
        </authorList>
    </citation>
    <scope>NUCLEOTIDE SEQUENCE [LARGE SCALE GENOMIC DNA]</scope>
    <source>
        <strain evidence="7">cv. Yunnan</strain>
        <tissue evidence="6">Vines</tissue>
    </source>
</reference>
<feature type="transmembrane region" description="Helical" evidence="5">
    <location>
        <begin position="12"/>
        <end position="32"/>
    </location>
</feature>
<dbReference type="InterPro" id="IPR006514">
    <property type="entry name" value="IRX15/GXM/AGM"/>
</dbReference>
<evidence type="ECO:0000256" key="1">
    <source>
        <dbReference type="ARBA" id="ARBA00004194"/>
    </source>
</evidence>
<dbReference type="AlphaFoldDB" id="A0A328DXW8"/>
<dbReference type="PANTHER" id="PTHR31444">
    <property type="entry name" value="OS11G0490100 PROTEIN"/>
    <property type="match status" value="1"/>
</dbReference>
<evidence type="ECO:0000256" key="4">
    <source>
        <dbReference type="ARBA" id="ARBA00023136"/>
    </source>
</evidence>
<gene>
    <name evidence="6" type="ORF">DM860_001283</name>
</gene>
<dbReference type="NCBIfam" id="TIGR01627">
    <property type="entry name" value="A_thal_3515"/>
    <property type="match status" value="1"/>
</dbReference>
<keyword evidence="2 5" id="KW-0812">Transmembrane</keyword>
<dbReference type="GO" id="GO:0000139">
    <property type="term" value="C:Golgi membrane"/>
    <property type="evidence" value="ECO:0007669"/>
    <property type="project" value="UniProtKB-SubCell"/>
</dbReference>
<proteinExistence type="predicted"/>
<organism evidence="6 7">
    <name type="scientific">Cuscuta australis</name>
    <dbReference type="NCBI Taxonomy" id="267555"/>
    <lineage>
        <taxon>Eukaryota</taxon>
        <taxon>Viridiplantae</taxon>
        <taxon>Streptophyta</taxon>
        <taxon>Embryophyta</taxon>
        <taxon>Tracheophyta</taxon>
        <taxon>Spermatophyta</taxon>
        <taxon>Magnoliopsida</taxon>
        <taxon>eudicotyledons</taxon>
        <taxon>Gunneridae</taxon>
        <taxon>Pentapetalae</taxon>
        <taxon>asterids</taxon>
        <taxon>lamiids</taxon>
        <taxon>Solanales</taxon>
        <taxon>Convolvulaceae</taxon>
        <taxon>Cuscuteae</taxon>
        <taxon>Cuscuta</taxon>
        <taxon>Cuscuta subgen. Grammica</taxon>
        <taxon>Cuscuta sect. Cleistogrammica</taxon>
    </lineage>
</organism>
<evidence type="ECO:0000256" key="5">
    <source>
        <dbReference type="SAM" id="Phobius"/>
    </source>
</evidence>
<keyword evidence="4 5" id="KW-0472">Membrane</keyword>
<dbReference type="GO" id="GO:0045492">
    <property type="term" value="P:xylan biosynthetic process"/>
    <property type="evidence" value="ECO:0007669"/>
    <property type="project" value="InterPro"/>
</dbReference>
<keyword evidence="7" id="KW-1185">Reference proteome</keyword>
<dbReference type="Proteomes" id="UP000249390">
    <property type="component" value="Unassembled WGS sequence"/>
</dbReference>
<evidence type="ECO:0000313" key="7">
    <source>
        <dbReference type="Proteomes" id="UP000249390"/>
    </source>
</evidence>